<sequence length="493" mass="57449">MLLTDVLLLDYKRCERRAFLNVYGDPLERKTERDFLLKLRQEIQSHIASTLENFYPHYQQPDNSLTTWEDKAKATESLMAKGVSCIYQGTLYQPHLPIEPHHSQSSLLLKDYPFHCLGKPHLLIKQAGQSKFGDWLYYPVSIHLGRRPKPEYKIVAAFYAQLLGNLQETPPPTPLLILRQQNHYSVDLDQWLPKLQETVEDCSEMLIQSQEPEVFISRQRCNLCHWYDHCYAIAQSQQHLSLVPGVTPSRYQSLVEMGVETVESLADACPINMGEVIGMEIASKLQQQALAIVDNRAIRQSRFQGNIEGLIPTHPIELYFDIEAEPERNLDYLLGVLVVERSTQTEIFYPFLAETPEEEGSIWQQFLHLVNRYQNAPIFHFSEYEVETIKRLGKLYKTPEKQLKALLPRFVDLHYHVINSVILPVESYSLKSLANWIGFHWRDPGVGGDQCVWWYDQWLRTGDRNLLTSILRYNEDDCWATFHLKNWLLEFLS</sequence>
<dbReference type="InterPro" id="IPR038720">
    <property type="entry name" value="YprB_RNase_H-like_dom"/>
</dbReference>
<dbReference type="NCBIfam" id="TIGR03491">
    <property type="entry name" value="TM0106 family RecB-like putative nuclease"/>
    <property type="match status" value="1"/>
</dbReference>
<dbReference type="OrthoDB" id="9757917at2"/>
<dbReference type="InterPro" id="IPR012337">
    <property type="entry name" value="RNaseH-like_sf"/>
</dbReference>
<feature type="domain" description="YprB ribonuclease H-like" evidence="1">
    <location>
        <begin position="318"/>
        <end position="488"/>
    </location>
</feature>
<dbReference type="Proteomes" id="UP000008204">
    <property type="component" value="Chromosome"/>
</dbReference>
<evidence type="ECO:0000259" key="1">
    <source>
        <dbReference type="Pfam" id="PF13482"/>
    </source>
</evidence>
<evidence type="ECO:0000313" key="2">
    <source>
        <dbReference type="EMBL" id="ACK66869.1"/>
    </source>
</evidence>
<organism evidence="2 3">
    <name type="scientific">Rippkaea orientalis (strain PCC 8801 / RF-1)</name>
    <name type="common">Cyanothece sp. (strain PCC 8801)</name>
    <dbReference type="NCBI Taxonomy" id="41431"/>
    <lineage>
        <taxon>Bacteria</taxon>
        <taxon>Bacillati</taxon>
        <taxon>Cyanobacteriota</taxon>
        <taxon>Cyanophyceae</taxon>
        <taxon>Oscillatoriophycideae</taxon>
        <taxon>Chroococcales</taxon>
        <taxon>Aphanothecaceae</taxon>
        <taxon>Rippkaea</taxon>
        <taxon>Rippkaea orientalis</taxon>
    </lineage>
</organism>
<dbReference type="HOGENOM" id="CLU_044183_0_0_3"/>
<dbReference type="Pfam" id="PF13482">
    <property type="entry name" value="RNase_H_2"/>
    <property type="match status" value="1"/>
</dbReference>
<proteinExistence type="predicted"/>
<dbReference type="InterPro" id="IPR019993">
    <property type="entry name" value="RecB_nuclease_TM0106_put"/>
</dbReference>
<dbReference type="AlphaFoldDB" id="B7JV17"/>
<accession>B7JV17</accession>
<gene>
    <name evidence="2" type="ordered locus">PCC8801_2870</name>
</gene>
<protein>
    <recommendedName>
        <fullName evidence="1">YprB ribonuclease H-like domain-containing protein</fullName>
    </recommendedName>
</protein>
<reference evidence="3" key="1">
    <citation type="journal article" date="2011" name="MBio">
        <title>Novel metabolic attributes of the genus Cyanothece, comprising a group of unicellular nitrogen-fixing Cyanobacteria.</title>
        <authorList>
            <person name="Bandyopadhyay A."/>
            <person name="Elvitigala T."/>
            <person name="Welsh E."/>
            <person name="Stockel J."/>
            <person name="Liberton M."/>
            <person name="Min H."/>
            <person name="Sherman L.A."/>
            <person name="Pakrasi H.B."/>
        </authorList>
    </citation>
    <scope>NUCLEOTIDE SEQUENCE [LARGE SCALE GENOMIC DNA]</scope>
    <source>
        <strain evidence="3">PCC 8801</strain>
    </source>
</reference>
<dbReference type="EMBL" id="CP001287">
    <property type="protein sequence ID" value="ACK66869.1"/>
    <property type="molecule type" value="Genomic_DNA"/>
</dbReference>
<dbReference type="eggNOG" id="COG2251">
    <property type="taxonomic scope" value="Bacteria"/>
</dbReference>
<dbReference type="SUPFAM" id="SSF53098">
    <property type="entry name" value="Ribonuclease H-like"/>
    <property type="match status" value="1"/>
</dbReference>
<dbReference type="RefSeq" id="WP_012596135.1">
    <property type="nucleotide sequence ID" value="NC_011726.1"/>
</dbReference>
<dbReference type="KEGG" id="cyp:PCC8801_2870"/>
<keyword evidence="3" id="KW-1185">Reference proteome</keyword>
<name>B7JV17_RIPO1</name>
<dbReference type="STRING" id="41431.PCC8801_2870"/>
<evidence type="ECO:0000313" key="3">
    <source>
        <dbReference type="Proteomes" id="UP000008204"/>
    </source>
</evidence>